<feature type="region of interest" description="Disordered" evidence="1">
    <location>
        <begin position="225"/>
        <end position="248"/>
    </location>
</feature>
<reference evidence="2" key="1">
    <citation type="submission" date="2022-08" db="EMBL/GenBank/DDBJ databases">
        <title>Complete Genome Sequences of 2 Bosea sp. soil isolates.</title>
        <authorList>
            <person name="Alvarez Arevalo M."/>
            <person name="Sterndorff E.B."/>
            <person name="Faurdal D."/>
            <person name="Joergensen T.S."/>
            <person name="Weber T."/>
        </authorList>
    </citation>
    <scope>NUCLEOTIDE SEQUENCE</scope>
    <source>
        <strain evidence="2">NBC_00436</strain>
    </source>
</reference>
<dbReference type="Pfam" id="PF09476">
    <property type="entry name" value="Pilus_CpaD"/>
    <property type="match status" value="1"/>
</dbReference>
<dbReference type="AlphaFoldDB" id="A0A9E7ZMA6"/>
<organism evidence="2">
    <name type="scientific">Bosea sp. NBC_00436</name>
    <dbReference type="NCBI Taxonomy" id="2969620"/>
    <lineage>
        <taxon>Bacteria</taxon>
        <taxon>Pseudomonadati</taxon>
        <taxon>Pseudomonadota</taxon>
        <taxon>Alphaproteobacteria</taxon>
        <taxon>Hyphomicrobiales</taxon>
        <taxon>Boseaceae</taxon>
        <taxon>Bosea</taxon>
    </lineage>
</organism>
<proteinExistence type="predicted"/>
<feature type="compositionally biased region" description="Polar residues" evidence="1">
    <location>
        <begin position="228"/>
        <end position="248"/>
    </location>
</feature>
<dbReference type="InterPro" id="IPR019027">
    <property type="entry name" value="Pilus_biogenesis_CpaD-related"/>
</dbReference>
<protein>
    <submittedName>
        <fullName evidence="2">CpaD family pilus assembly protein</fullName>
    </submittedName>
</protein>
<dbReference type="EMBL" id="CP102774">
    <property type="protein sequence ID" value="UZF86569.1"/>
    <property type="molecule type" value="Genomic_DNA"/>
</dbReference>
<evidence type="ECO:0000256" key="1">
    <source>
        <dbReference type="SAM" id="MobiDB-lite"/>
    </source>
</evidence>
<dbReference type="NCBIfam" id="TIGR02522">
    <property type="entry name" value="pilus_cpaD"/>
    <property type="match status" value="1"/>
</dbReference>
<gene>
    <name evidence="2" type="ORF">NWE54_22790</name>
</gene>
<sequence>MTVSSRNDSTGPRLIAAMLALGALIGGCANRTADADNSAFGPEDVRERHPIVLRDAPRSLDVFVGRSGRALDARQAEDVASFAREFRRSGKGGLVAEVPTGARRDHATQDTLSGIKAALSRGGVSPAFLSVRSYPVQDPGLASPIRLTFASLQASVAHACGQWPTDLGSSNFKFSSSNAPYWNFGCASQATLAAQVADPLDLVRARDEGRPDIVKRMGAITKIREGTDPSTQYRQQTPQINSTVGGGG</sequence>
<dbReference type="PROSITE" id="PS51257">
    <property type="entry name" value="PROKAR_LIPOPROTEIN"/>
    <property type="match status" value="1"/>
</dbReference>
<accession>A0A9E7ZMA6</accession>
<evidence type="ECO:0000313" key="2">
    <source>
        <dbReference type="EMBL" id="UZF86569.1"/>
    </source>
</evidence>
<dbReference type="InterPro" id="IPR013361">
    <property type="entry name" value="Pilus_CpaD"/>
</dbReference>
<name>A0A9E7ZMA6_9HYPH</name>